<proteinExistence type="predicted"/>
<accession>A0AAW2KCU8</accession>
<evidence type="ECO:0000313" key="2">
    <source>
        <dbReference type="EMBL" id="KAL0303565.1"/>
    </source>
</evidence>
<evidence type="ECO:0000259" key="1">
    <source>
        <dbReference type="Pfam" id="PF07727"/>
    </source>
</evidence>
<dbReference type="CDD" id="cd09272">
    <property type="entry name" value="RNase_HI_RT_Ty1"/>
    <property type="match status" value="1"/>
</dbReference>
<organism evidence="2">
    <name type="scientific">Sesamum radiatum</name>
    <name type="common">Black benniseed</name>
    <dbReference type="NCBI Taxonomy" id="300843"/>
    <lineage>
        <taxon>Eukaryota</taxon>
        <taxon>Viridiplantae</taxon>
        <taxon>Streptophyta</taxon>
        <taxon>Embryophyta</taxon>
        <taxon>Tracheophyta</taxon>
        <taxon>Spermatophyta</taxon>
        <taxon>Magnoliopsida</taxon>
        <taxon>eudicotyledons</taxon>
        <taxon>Gunneridae</taxon>
        <taxon>Pentapetalae</taxon>
        <taxon>asterids</taxon>
        <taxon>lamiids</taxon>
        <taxon>Lamiales</taxon>
        <taxon>Pedaliaceae</taxon>
        <taxon>Sesamum</taxon>
    </lineage>
</organism>
<dbReference type="Pfam" id="PF07727">
    <property type="entry name" value="RVT_2"/>
    <property type="match status" value="1"/>
</dbReference>
<dbReference type="PANTHER" id="PTHR11439:SF502">
    <property type="entry name" value="SECRETED RXLR EFFECTOR PROTEIN 161-LIKE"/>
    <property type="match status" value="1"/>
</dbReference>
<protein>
    <submittedName>
        <fullName evidence="2">Retrovirus-related Pol polyprotein from transposon TNT 1-94</fullName>
    </submittedName>
</protein>
<dbReference type="EMBL" id="JACGWJ010000029">
    <property type="protein sequence ID" value="KAL0303565.1"/>
    <property type="molecule type" value="Genomic_DNA"/>
</dbReference>
<feature type="domain" description="Reverse transcriptase Ty1/copia-type" evidence="1">
    <location>
        <begin position="11"/>
        <end position="86"/>
    </location>
</feature>
<name>A0AAW2KCU8_SESRA</name>
<reference evidence="2" key="1">
    <citation type="submission" date="2020-06" db="EMBL/GenBank/DDBJ databases">
        <authorList>
            <person name="Li T."/>
            <person name="Hu X."/>
            <person name="Zhang T."/>
            <person name="Song X."/>
            <person name="Zhang H."/>
            <person name="Dai N."/>
            <person name="Sheng W."/>
            <person name="Hou X."/>
            <person name="Wei L."/>
        </authorList>
    </citation>
    <scope>NUCLEOTIDE SEQUENCE</scope>
    <source>
        <strain evidence="2">G02</strain>
        <tissue evidence="2">Leaf</tissue>
    </source>
</reference>
<dbReference type="PANTHER" id="PTHR11439">
    <property type="entry name" value="GAG-POL-RELATED RETROTRANSPOSON"/>
    <property type="match status" value="1"/>
</dbReference>
<dbReference type="AlphaFoldDB" id="A0AAW2KCU8"/>
<comment type="caution">
    <text evidence="2">The sequence shown here is derived from an EMBL/GenBank/DDBJ whole genome shotgun (WGS) entry which is preliminary data.</text>
</comment>
<reference evidence="2" key="2">
    <citation type="journal article" date="2024" name="Plant">
        <title>Genomic evolution and insights into agronomic trait innovations of Sesamum species.</title>
        <authorList>
            <person name="Miao H."/>
            <person name="Wang L."/>
            <person name="Qu L."/>
            <person name="Liu H."/>
            <person name="Sun Y."/>
            <person name="Le M."/>
            <person name="Wang Q."/>
            <person name="Wei S."/>
            <person name="Zheng Y."/>
            <person name="Lin W."/>
            <person name="Duan Y."/>
            <person name="Cao H."/>
            <person name="Xiong S."/>
            <person name="Wang X."/>
            <person name="Wei L."/>
            <person name="Li C."/>
            <person name="Ma Q."/>
            <person name="Ju M."/>
            <person name="Zhao R."/>
            <person name="Li G."/>
            <person name="Mu C."/>
            <person name="Tian Q."/>
            <person name="Mei H."/>
            <person name="Zhang T."/>
            <person name="Gao T."/>
            <person name="Zhang H."/>
        </authorList>
    </citation>
    <scope>NUCLEOTIDE SEQUENCE</scope>
    <source>
        <strain evidence="2">G02</strain>
    </source>
</reference>
<sequence>MEEEINMIEKNDTWSLVDRPKNHQVIGTKWVYKLKFKLDGSINKHKTRLVVKDYSQQEGIDFTEMFAPLARFDTIRLLLAVAAHKGFERSINKETLYVKQLSAEILIVSIDVDDILVIDSDSNSVDEFKRQMHEMFEMNDLGLMCYFLGMEVTQTTKAEAEYIVAFVAVSQALWLRKILDDLKFKHSCAIVILCDNKSAVAMVKNPVFHGKSKHIKIKYHAIREAEREGEVLLLHCLTEEQVADIFTKGLQKNRFEELRNKLGVVHSFCIKEE</sequence>
<dbReference type="InterPro" id="IPR013103">
    <property type="entry name" value="RVT_2"/>
</dbReference>
<gene>
    <name evidence="2" type="ORF">Sradi_6224600</name>
</gene>